<keyword evidence="2" id="KW-1185">Reference proteome</keyword>
<gene>
    <name evidence="1" type="ORF">OXU80_04770</name>
</gene>
<name>A0ACD4NRV1_9HYPH</name>
<protein>
    <submittedName>
        <fullName evidence="1">LysM domain-containing protein</fullName>
    </submittedName>
</protein>
<evidence type="ECO:0000313" key="2">
    <source>
        <dbReference type="Proteomes" id="UP001163223"/>
    </source>
</evidence>
<organism evidence="1 2">
    <name type="scientific">Antarcticirhabdus aurantiaca</name>
    <dbReference type="NCBI Taxonomy" id="2606717"/>
    <lineage>
        <taxon>Bacteria</taxon>
        <taxon>Pseudomonadati</taxon>
        <taxon>Pseudomonadota</taxon>
        <taxon>Alphaproteobacteria</taxon>
        <taxon>Hyphomicrobiales</taxon>
        <taxon>Aurantimonadaceae</taxon>
        <taxon>Antarcticirhabdus</taxon>
    </lineage>
</organism>
<sequence>MPKPVILAVAMLMSGVSMAYAQGVASPCGDSVEVRRGDTLSAIAERCNVSEGRLLAANPMLDGSGDLIIGQSISTRSAARQVGERLWSDVKGAVGQTSEALEGVASGLNATAQDILDKNPDLRSRVESLGSSLGVTGNGASGAPTVEVTPQPQQAAVDVMVTGLPTQSTVRINVGPAGAASQEVAEARTGADGTLRQSVPLPDWLPDGKRVVLTITDGERSVMARSAPFDAE</sequence>
<evidence type="ECO:0000313" key="1">
    <source>
        <dbReference type="EMBL" id="WAJ29551.1"/>
    </source>
</evidence>
<proteinExistence type="predicted"/>
<accession>A0ACD4NRV1</accession>
<reference evidence="1" key="1">
    <citation type="submission" date="2022-11" db="EMBL/GenBank/DDBJ databases">
        <title>beta-Carotene-producing bacterium, Jeongeuplla avenae sp. nov., alleviates the salt stress of Arabidopsis seedlings.</title>
        <authorList>
            <person name="Jiang L."/>
            <person name="Lee J."/>
        </authorList>
    </citation>
    <scope>NUCLEOTIDE SEQUENCE</scope>
    <source>
        <strain evidence="1">DY_R2A_6</strain>
    </source>
</reference>
<dbReference type="Proteomes" id="UP001163223">
    <property type="component" value="Chromosome"/>
</dbReference>
<dbReference type="EMBL" id="CP113520">
    <property type="protein sequence ID" value="WAJ29551.1"/>
    <property type="molecule type" value="Genomic_DNA"/>
</dbReference>